<dbReference type="EMBL" id="BLLK01000045">
    <property type="protein sequence ID" value="GFH50988.1"/>
    <property type="molecule type" value="Genomic_DNA"/>
</dbReference>
<keyword evidence="3" id="KW-1185">Reference proteome</keyword>
<protein>
    <recommendedName>
        <fullName evidence="1">Protein kinase domain-containing protein</fullName>
    </recommendedName>
</protein>
<evidence type="ECO:0000313" key="2">
    <source>
        <dbReference type="EMBL" id="GFH50988.1"/>
    </source>
</evidence>
<dbReference type="Gene3D" id="1.10.510.10">
    <property type="entry name" value="Transferase(Phosphotransferase) domain 1"/>
    <property type="match status" value="1"/>
</dbReference>
<dbReference type="GO" id="GO:0005524">
    <property type="term" value="F:ATP binding"/>
    <property type="evidence" value="ECO:0007669"/>
    <property type="project" value="InterPro"/>
</dbReference>
<proteinExistence type="predicted"/>
<accession>A0AAD3H5Q2</accession>
<comment type="caution">
    <text evidence="2">The sequence shown here is derived from an EMBL/GenBank/DDBJ whole genome shotgun (WGS) entry which is preliminary data.</text>
</comment>
<dbReference type="PROSITE" id="PS50011">
    <property type="entry name" value="PROTEIN_KINASE_DOM"/>
    <property type="match status" value="1"/>
</dbReference>
<dbReference type="Proteomes" id="UP001054902">
    <property type="component" value="Unassembled WGS sequence"/>
</dbReference>
<dbReference type="InterPro" id="IPR011009">
    <property type="entry name" value="Kinase-like_dom_sf"/>
</dbReference>
<dbReference type="GO" id="GO:0007165">
    <property type="term" value="P:signal transduction"/>
    <property type="evidence" value="ECO:0007669"/>
    <property type="project" value="TreeGrafter"/>
</dbReference>
<dbReference type="InterPro" id="IPR050167">
    <property type="entry name" value="Ser_Thr_protein_kinase"/>
</dbReference>
<dbReference type="GO" id="GO:0004672">
    <property type="term" value="F:protein kinase activity"/>
    <property type="evidence" value="ECO:0007669"/>
    <property type="project" value="InterPro"/>
</dbReference>
<dbReference type="InterPro" id="IPR000719">
    <property type="entry name" value="Prot_kinase_dom"/>
</dbReference>
<feature type="domain" description="Protein kinase" evidence="1">
    <location>
        <begin position="43"/>
        <end position="377"/>
    </location>
</feature>
<dbReference type="PANTHER" id="PTHR23257">
    <property type="entry name" value="SERINE-THREONINE PROTEIN KINASE"/>
    <property type="match status" value="1"/>
</dbReference>
<evidence type="ECO:0000313" key="3">
    <source>
        <dbReference type="Proteomes" id="UP001054902"/>
    </source>
</evidence>
<dbReference type="SUPFAM" id="SSF56112">
    <property type="entry name" value="Protein kinase-like (PK-like)"/>
    <property type="match status" value="1"/>
</dbReference>
<dbReference type="Gene3D" id="3.30.200.20">
    <property type="entry name" value="Phosphorylase Kinase, domain 1"/>
    <property type="match status" value="1"/>
</dbReference>
<reference evidence="2 3" key="1">
    <citation type="journal article" date="2021" name="Sci. Rep.">
        <title>The genome of the diatom Chaetoceros tenuissimus carries an ancient integrated fragment of an extant virus.</title>
        <authorList>
            <person name="Hongo Y."/>
            <person name="Kimura K."/>
            <person name="Takaki Y."/>
            <person name="Yoshida Y."/>
            <person name="Baba S."/>
            <person name="Kobayashi G."/>
            <person name="Nagasaki K."/>
            <person name="Hano T."/>
            <person name="Tomaru Y."/>
        </authorList>
    </citation>
    <scope>NUCLEOTIDE SEQUENCE [LARGE SCALE GENOMIC DNA]</scope>
    <source>
        <strain evidence="2 3">NIES-3715</strain>
    </source>
</reference>
<dbReference type="AlphaFoldDB" id="A0AAD3H5Q2"/>
<gene>
    <name evidence="2" type="ORF">CTEN210_07464</name>
</gene>
<evidence type="ECO:0000259" key="1">
    <source>
        <dbReference type="PROSITE" id="PS50011"/>
    </source>
</evidence>
<sequence length="403" mass="45560">MPQKSEEELRSKAARYVLAKTTESTFFNEDAESKVPRFKPCEIRTDTFLGEGGFCTVKEIAEITLAAKEEAKSNGGILYDDYGKIIQDRTFIATHALRDDCARYAIKKLSPKLKLRSNGTFVSGVIDLAMEVKYLSVIQHRNIIKMRAISSCHPCSDDFFIVLDRLYETLTDRLIVWQKMMKKQRGLSAKFKRLSIGANADPSMDKSAFLAERLLVAHDVGSAVGFLHSNRVIYRDIKPDNIGFDIRGDVKIFDFGLAQELNEKHRVQGTDTFKLTKRCGSPRYMAPEVFKGFPYNQTVDVYSFGLLLWQIATCVTPFEDFDYQMLSDNVMYGTHRPAMNLKWSTGIQKIVASAWHSDHNKRPECNTICTVLKNEIAGLCGSDVSAEMDFTSRTEASVKGEKK</sequence>
<dbReference type="SMART" id="SM00220">
    <property type="entry name" value="S_TKc"/>
    <property type="match status" value="1"/>
</dbReference>
<name>A0AAD3H5Q2_9STRA</name>
<organism evidence="2 3">
    <name type="scientific">Chaetoceros tenuissimus</name>
    <dbReference type="NCBI Taxonomy" id="426638"/>
    <lineage>
        <taxon>Eukaryota</taxon>
        <taxon>Sar</taxon>
        <taxon>Stramenopiles</taxon>
        <taxon>Ochrophyta</taxon>
        <taxon>Bacillariophyta</taxon>
        <taxon>Coscinodiscophyceae</taxon>
        <taxon>Chaetocerotophycidae</taxon>
        <taxon>Chaetocerotales</taxon>
        <taxon>Chaetocerotaceae</taxon>
        <taxon>Chaetoceros</taxon>
    </lineage>
</organism>
<dbReference type="GO" id="GO:0005737">
    <property type="term" value="C:cytoplasm"/>
    <property type="evidence" value="ECO:0007669"/>
    <property type="project" value="TreeGrafter"/>
</dbReference>
<dbReference type="Pfam" id="PF00069">
    <property type="entry name" value="Pkinase"/>
    <property type="match status" value="1"/>
</dbReference>
<dbReference type="PANTHER" id="PTHR23257:SF958">
    <property type="entry name" value="SERINE_THREONINE-PROTEIN KINASE WNK4"/>
    <property type="match status" value="1"/>
</dbReference>